<dbReference type="GO" id="GO:0003824">
    <property type="term" value="F:catalytic activity"/>
    <property type="evidence" value="ECO:0007669"/>
    <property type="project" value="InterPro"/>
</dbReference>
<feature type="domain" description="Amidase" evidence="3">
    <location>
        <begin position="25"/>
        <end position="428"/>
    </location>
</feature>
<dbReference type="RefSeq" id="WP_168109440.1">
    <property type="nucleotide sequence ID" value="NZ_VTOX01000010.1"/>
</dbReference>
<reference evidence="4 5" key="1">
    <citation type="journal article" date="2020" name="Nature">
        <title>Bacterial chemolithoautotrophy via manganese oxidation.</title>
        <authorList>
            <person name="Yu H."/>
            <person name="Leadbetter J.R."/>
        </authorList>
    </citation>
    <scope>NUCLEOTIDE SEQUENCE [LARGE SCALE GENOMIC DNA]</scope>
    <source>
        <strain evidence="4 5">RBP-1</strain>
    </source>
</reference>
<evidence type="ECO:0000313" key="4">
    <source>
        <dbReference type="EMBL" id="NKE68308.1"/>
    </source>
</evidence>
<protein>
    <submittedName>
        <fullName evidence="4">Amidase</fullName>
    </submittedName>
</protein>
<organism evidence="4 5">
    <name type="scientific">Ramlibacter lithotrophicus</name>
    <dbReference type="NCBI Taxonomy" id="2606681"/>
    <lineage>
        <taxon>Bacteria</taxon>
        <taxon>Pseudomonadati</taxon>
        <taxon>Pseudomonadota</taxon>
        <taxon>Betaproteobacteria</taxon>
        <taxon>Burkholderiales</taxon>
        <taxon>Comamonadaceae</taxon>
        <taxon>Ramlibacter</taxon>
    </lineage>
</organism>
<evidence type="ECO:0000256" key="1">
    <source>
        <dbReference type="ARBA" id="ARBA00009199"/>
    </source>
</evidence>
<gene>
    <name evidence="4" type="ORF">RAMLITH_21035</name>
</gene>
<dbReference type="Gene3D" id="3.90.1300.10">
    <property type="entry name" value="Amidase signature (AS) domain"/>
    <property type="match status" value="1"/>
</dbReference>
<dbReference type="PANTHER" id="PTHR11895">
    <property type="entry name" value="TRANSAMIDASE"/>
    <property type="match status" value="1"/>
</dbReference>
<dbReference type="EMBL" id="VTOX01000010">
    <property type="protein sequence ID" value="NKE68308.1"/>
    <property type="molecule type" value="Genomic_DNA"/>
</dbReference>
<dbReference type="PANTHER" id="PTHR11895:SF7">
    <property type="entry name" value="GLUTAMYL-TRNA(GLN) AMIDOTRANSFERASE SUBUNIT A, MITOCHONDRIAL"/>
    <property type="match status" value="1"/>
</dbReference>
<dbReference type="InterPro" id="IPR000120">
    <property type="entry name" value="Amidase"/>
</dbReference>
<dbReference type="AlphaFoldDB" id="A0A7X6DJH2"/>
<dbReference type="Pfam" id="PF01425">
    <property type="entry name" value="Amidase"/>
    <property type="match status" value="1"/>
</dbReference>
<name>A0A7X6DJH2_9BURK</name>
<comment type="caution">
    <text evidence="4">The sequence shown here is derived from an EMBL/GenBank/DDBJ whole genome shotgun (WGS) entry which is preliminary data.</text>
</comment>
<evidence type="ECO:0000256" key="2">
    <source>
        <dbReference type="SAM" id="MobiDB-lite"/>
    </source>
</evidence>
<sequence>MRPNEMTASSAAEAIRRGELTSEQLVAGCLERIAEVEARVGAWTWLDPDHALAQARAADARQRAGAALGALHGIPVGIKDIFDTADMPTEDGTVLHAGRRPAADATAVALLRAAGAVIMGKTVTAELAVYAPGKTTNPHDPRRTPGGSSSGSAAAVAANMVPLAIGTQTNGSVLRPASYCGVHGFKPSHGSISRHGVLKQSLALDHVGVFARSVDDVALIARELLVHDGKDPDVPPHTSLALDDWRFAGGRPPRIAFVRTPQWPQASGATQDAFASLAAQWSDFAHEVELPREFGSAVQWHRTIMETDLASSFAAEYASGKDRLSSALREMIERGQRHLAVDYSRALDGVAALRLALARLFSEWDAVLTPATQGVAPLGLESTGSPMFCTIWTLCGVPAISLPMLRGEDGMPLGAQLVAARGDDANLLRIAKWLEQRREGARP</sequence>
<dbReference type="SUPFAM" id="SSF75304">
    <property type="entry name" value="Amidase signature (AS) enzymes"/>
    <property type="match status" value="1"/>
</dbReference>
<keyword evidence="5" id="KW-1185">Reference proteome</keyword>
<evidence type="ECO:0000313" key="5">
    <source>
        <dbReference type="Proteomes" id="UP000521868"/>
    </source>
</evidence>
<comment type="similarity">
    <text evidence="1">Belongs to the amidase family.</text>
</comment>
<dbReference type="InterPro" id="IPR036928">
    <property type="entry name" value="AS_sf"/>
</dbReference>
<feature type="region of interest" description="Disordered" evidence="2">
    <location>
        <begin position="133"/>
        <end position="153"/>
    </location>
</feature>
<proteinExistence type="inferred from homology"/>
<dbReference type="Proteomes" id="UP000521868">
    <property type="component" value="Unassembled WGS sequence"/>
</dbReference>
<evidence type="ECO:0000259" key="3">
    <source>
        <dbReference type="Pfam" id="PF01425"/>
    </source>
</evidence>
<accession>A0A7X6DJH2</accession>
<dbReference type="InterPro" id="IPR023631">
    <property type="entry name" value="Amidase_dom"/>
</dbReference>